<feature type="compositionally biased region" description="Basic and acidic residues" evidence="10">
    <location>
        <begin position="1263"/>
        <end position="1273"/>
    </location>
</feature>
<dbReference type="PROSITE" id="PS51194">
    <property type="entry name" value="HELICASE_CTER"/>
    <property type="match status" value="1"/>
</dbReference>
<proteinExistence type="inferred from homology"/>
<dbReference type="Gene3D" id="3.40.50.300">
    <property type="entry name" value="P-loop containing nucleotide triphosphate hydrolases"/>
    <property type="match status" value="1"/>
</dbReference>
<organism evidence="13 14">
    <name type="scientific">Cyanidium caldarium</name>
    <name type="common">Red alga</name>
    <dbReference type="NCBI Taxonomy" id="2771"/>
    <lineage>
        <taxon>Eukaryota</taxon>
        <taxon>Rhodophyta</taxon>
        <taxon>Bangiophyceae</taxon>
        <taxon>Cyanidiales</taxon>
        <taxon>Cyanidiaceae</taxon>
        <taxon>Cyanidium</taxon>
    </lineage>
</organism>
<keyword evidence="7 9" id="KW-0175">Coiled coil</keyword>
<evidence type="ECO:0000313" key="13">
    <source>
        <dbReference type="EMBL" id="KAK4538527.1"/>
    </source>
</evidence>
<dbReference type="Pfam" id="PF00271">
    <property type="entry name" value="Helicase_C"/>
    <property type="match status" value="1"/>
</dbReference>
<feature type="compositionally biased region" description="Basic residues" evidence="10">
    <location>
        <begin position="1392"/>
        <end position="1401"/>
    </location>
</feature>
<feature type="region of interest" description="Disordered" evidence="10">
    <location>
        <begin position="126"/>
        <end position="178"/>
    </location>
</feature>
<dbReference type="Proteomes" id="UP001301350">
    <property type="component" value="Unassembled WGS sequence"/>
</dbReference>
<keyword evidence="8" id="KW-0539">Nucleus</keyword>
<dbReference type="SUPFAM" id="SSF52540">
    <property type="entry name" value="P-loop containing nucleoside triphosphate hydrolases"/>
    <property type="match status" value="2"/>
</dbReference>
<dbReference type="Gene3D" id="3.40.50.10810">
    <property type="entry name" value="Tandem AAA-ATPase domain"/>
    <property type="match status" value="1"/>
</dbReference>
<keyword evidence="3" id="KW-0547">Nucleotide-binding</keyword>
<feature type="compositionally biased region" description="Basic and acidic residues" evidence="10">
    <location>
        <begin position="52"/>
        <end position="75"/>
    </location>
</feature>
<evidence type="ECO:0000256" key="3">
    <source>
        <dbReference type="ARBA" id="ARBA00022741"/>
    </source>
</evidence>
<dbReference type="InterPro" id="IPR049730">
    <property type="entry name" value="SNF2/RAD54-like_C"/>
</dbReference>
<feature type="compositionally biased region" description="Low complexity" evidence="10">
    <location>
        <begin position="1301"/>
        <end position="1325"/>
    </location>
</feature>
<evidence type="ECO:0000256" key="2">
    <source>
        <dbReference type="ARBA" id="ARBA00007025"/>
    </source>
</evidence>
<feature type="domain" description="Helicase C-terminal" evidence="12">
    <location>
        <begin position="983"/>
        <end position="1145"/>
    </location>
</feature>
<keyword evidence="4" id="KW-0378">Hydrolase</keyword>
<comment type="caution">
    <text evidence="13">The sequence shown here is derived from an EMBL/GenBank/DDBJ whole genome shotgun (WGS) entry which is preliminary data.</text>
</comment>
<accession>A0AAV9J1R0</accession>
<keyword evidence="5" id="KW-0347">Helicase</keyword>
<evidence type="ECO:0000313" key="14">
    <source>
        <dbReference type="Proteomes" id="UP001301350"/>
    </source>
</evidence>
<dbReference type="InterPro" id="IPR014001">
    <property type="entry name" value="Helicase_ATP-bd"/>
</dbReference>
<dbReference type="PANTHER" id="PTHR10799">
    <property type="entry name" value="SNF2/RAD54 HELICASE FAMILY"/>
    <property type="match status" value="1"/>
</dbReference>
<protein>
    <submittedName>
        <fullName evidence="13">Uncharacterized protein</fullName>
    </submittedName>
</protein>
<dbReference type="FunFam" id="3.40.50.10810:FF:000015">
    <property type="entry name" value="lymphoid-specific helicase isoform X1"/>
    <property type="match status" value="1"/>
</dbReference>
<dbReference type="SMART" id="SM00490">
    <property type="entry name" value="HELICc"/>
    <property type="match status" value="1"/>
</dbReference>
<dbReference type="InterPro" id="IPR000330">
    <property type="entry name" value="SNF2_N"/>
</dbReference>
<dbReference type="InterPro" id="IPR001650">
    <property type="entry name" value="Helicase_C-like"/>
</dbReference>
<feature type="domain" description="Helicase ATP-binding" evidence="11">
    <location>
        <begin position="661"/>
        <end position="835"/>
    </location>
</feature>
<comment type="similarity">
    <text evidence="2">Belongs to the SNF2/RAD54 helicase family.</text>
</comment>
<feature type="coiled-coil region" evidence="9">
    <location>
        <begin position="523"/>
        <end position="580"/>
    </location>
</feature>
<feature type="region of interest" description="Disordered" evidence="10">
    <location>
        <begin position="1249"/>
        <end position="1401"/>
    </location>
</feature>
<evidence type="ECO:0000256" key="5">
    <source>
        <dbReference type="ARBA" id="ARBA00022806"/>
    </source>
</evidence>
<dbReference type="GO" id="GO:0005634">
    <property type="term" value="C:nucleus"/>
    <property type="evidence" value="ECO:0007669"/>
    <property type="project" value="UniProtKB-SubCell"/>
</dbReference>
<reference evidence="13 14" key="1">
    <citation type="submission" date="2022-07" db="EMBL/GenBank/DDBJ databases">
        <title>Genome-wide signatures of adaptation to extreme environments.</title>
        <authorList>
            <person name="Cho C.H."/>
            <person name="Yoon H.S."/>
        </authorList>
    </citation>
    <scope>NUCLEOTIDE SEQUENCE [LARGE SCALE GENOMIC DNA]</scope>
    <source>
        <strain evidence="13 14">DBV 063 E5</strain>
    </source>
</reference>
<evidence type="ECO:0000259" key="12">
    <source>
        <dbReference type="PROSITE" id="PS51194"/>
    </source>
</evidence>
<name>A0AAV9J1R0_CYACA</name>
<dbReference type="CDD" id="cd18793">
    <property type="entry name" value="SF2_C_SNF"/>
    <property type="match status" value="1"/>
</dbReference>
<sequence length="1401" mass="157671">MPSAGVGPDAPPEAASCGAEGAPVPPPSTAAGSAWRRRGDAHEVPPAGSADGDERVASRERLVDDADHRQSRGEAKAPPPTGNPDAALAPSTSAGAPAIVQRDVDVDATSARTGREAVTRFLADSKALDPCPPRPAHDPAVTRFPADSKALDPCPPRPAYDPAVTESRPSPSLEKQHSVPRLALDAEQWSALNAAAAAVWPAASQKDAAARRAYTTLLRIVLGQVRFDVGLGCLTAVQSCAFELQKLAEKFLEEGTLAMETAQRAGRRPEEVWERVGPVLPAPLRLAAARGWLAGRAADGARLPPLPEVVHQLLMVLRKSERLLAVEKQLLAAEPERAQEESQAHDDESQYRLQVSTLPLFANPDDAKSAAAAVYRLPVLDASFLHAERQREVQARLCVAIDALQRQATQLELTAAAAYQRGDTAMQRRAGRQLLALQMRAKALQLLPTQAAVRAEARWVHHEARAAGPSNRMPTKRIRIELGRHERERRRQRELEERDRRREALLFYRALDEHVSRFRTFFREEVERATARLNREVRKHFEEKERTDHRREREEERRRIQALREDNEEAYRELLQNTKNERLKLILEQTDAYLLQLGSIVQRGRGEEPLAAAADAKPSSLAPDDYYKLVHQVRESLKRQPRLLTGGELKQYQLAGVEWMLSLYNNRLNGVLADEMGLGKTVQTIALLCHLVETARDYGPFMIVVPLSTLSNWENELSRWAPALQVFVFKGDKTVRKRLARELSHDERLGGNGACSFHVLLTTYEYVLRSRPTLSRIAWSYIVVDEGHRIKNAESKLAQVLGQRYRSRNRLLLTGTPLHNSLAELWSLLNFLLPNIFSSCETFEAWFNAPFANLTGVGESVELAEEESLLIIHRLHKVLRPFLLRRLKDDILRGGERLPEKRELTLLCDMSAWQRLVYRQLVRNERVAFTDRGGRHRNDRLSNGKMQMRKIVNHPYLFHIDYAAAGGSADIDQLVRASGKFQMLDACVRKLLRTGHRLLIFNQMTRVMDLQERLLEARGIPCLRLQGLTAADERRRLVEEFNSPHTRYHVFLLTTRAGGLGVNLQSADTVILFDSDWNPQMDIQAQDRAHRIGQTRAVRVFRLVTARSIEQHVLETAEFKRGLEQKIIRAGMFHHDAKDSEREAMLKQLLKESEDDLPDEVRGSVATLDELNRLLARSDQEYRLFTEMDREEVARERGVSPEAVSLEELQRVHPRLLCDAEVPAFIRAPEQYGYRSGRDWMEPHGWEAAVGNGVGRGRRRGGRTREADDEGGRGRLRKRPRATDPHQAQWCEEQEGVSEVATTRMTATTTSRGSTSPSWSTSASSREPDDDEDEEYLRGTSGSRASSSDSESTGDDMQAVRRASRTGMPDASDEAMRDDGMDVEEREGRSPPHIRLKLHPF</sequence>
<evidence type="ECO:0000256" key="7">
    <source>
        <dbReference type="ARBA" id="ARBA00023054"/>
    </source>
</evidence>
<dbReference type="Pfam" id="PF00176">
    <property type="entry name" value="SNF2-rel_dom"/>
    <property type="match status" value="1"/>
</dbReference>
<gene>
    <name evidence="13" type="ORF">CDCA_CDCA18G4552</name>
</gene>
<dbReference type="EMBL" id="JANCYW010000018">
    <property type="protein sequence ID" value="KAK4538527.1"/>
    <property type="molecule type" value="Genomic_DNA"/>
</dbReference>
<dbReference type="PROSITE" id="PS51192">
    <property type="entry name" value="HELICASE_ATP_BIND_1"/>
    <property type="match status" value="1"/>
</dbReference>
<evidence type="ECO:0000256" key="10">
    <source>
        <dbReference type="SAM" id="MobiDB-lite"/>
    </source>
</evidence>
<feature type="region of interest" description="Disordered" evidence="10">
    <location>
        <begin position="1"/>
        <end position="110"/>
    </location>
</feature>
<comment type="subcellular location">
    <subcellularLocation>
        <location evidence="1">Nucleus</location>
    </subcellularLocation>
</comment>
<dbReference type="InterPro" id="IPR038718">
    <property type="entry name" value="SNF2-like_sf"/>
</dbReference>
<dbReference type="GO" id="GO:0004386">
    <property type="term" value="F:helicase activity"/>
    <property type="evidence" value="ECO:0007669"/>
    <property type="project" value="UniProtKB-KW"/>
</dbReference>
<evidence type="ECO:0000256" key="4">
    <source>
        <dbReference type="ARBA" id="ARBA00022801"/>
    </source>
</evidence>
<keyword evidence="14" id="KW-1185">Reference proteome</keyword>
<feature type="compositionally biased region" description="Low complexity" evidence="10">
    <location>
        <begin position="1338"/>
        <end position="1351"/>
    </location>
</feature>
<keyword evidence="6" id="KW-0067">ATP-binding</keyword>
<evidence type="ECO:0000256" key="8">
    <source>
        <dbReference type="ARBA" id="ARBA00023242"/>
    </source>
</evidence>
<dbReference type="GO" id="GO:0005524">
    <property type="term" value="F:ATP binding"/>
    <property type="evidence" value="ECO:0007669"/>
    <property type="project" value="UniProtKB-KW"/>
</dbReference>
<evidence type="ECO:0000256" key="6">
    <source>
        <dbReference type="ARBA" id="ARBA00022840"/>
    </source>
</evidence>
<dbReference type="GO" id="GO:0016787">
    <property type="term" value="F:hydrolase activity"/>
    <property type="evidence" value="ECO:0007669"/>
    <property type="project" value="UniProtKB-KW"/>
</dbReference>
<dbReference type="SMART" id="SM00487">
    <property type="entry name" value="DEXDc"/>
    <property type="match status" value="1"/>
</dbReference>
<evidence type="ECO:0000256" key="1">
    <source>
        <dbReference type="ARBA" id="ARBA00004123"/>
    </source>
</evidence>
<evidence type="ECO:0000259" key="11">
    <source>
        <dbReference type="PROSITE" id="PS51192"/>
    </source>
</evidence>
<evidence type="ECO:0000256" key="9">
    <source>
        <dbReference type="SAM" id="Coils"/>
    </source>
</evidence>
<dbReference type="InterPro" id="IPR027417">
    <property type="entry name" value="P-loop_NTPase"/>
</dbReference>